<keyword evidence="5" id="KW-1185">Reference proteome</keyword>
<feature type="domain" description="CFAP74 second Ig-like" evidence="1">
    <location>
        <begin position="221"/>
        <end position="286"/>
    </location>
</feature>
<dbReference type="STRING" id="42514.ENSPNAP00000004900"/>
<dbReference type="Pfam" id="PF24770">
    <property type="entry name" value="Ig-CFAP74_2"/>
    <property type="match status" value="2"/>
</dbReference>
<evidence type="ECO:0008006" key="6">
    <source>
        <dbReference type="Google" id="ProtNLM"/>
    </source>
</evidence>
<reference evidence="4 5" key="1">
    <citation type="submission" date="2020-10" db="EMBL/GenBank/DDBJ databases">
        <title>Pygocentrus nattereri (red-bellied piranha) genome, fPygNat1, primary haplotype.</title>
        <authorList>
            <person name="Myers G."/>
            <person name="Meyer A."/>
            <person name="Karagic N."/>
            <person name="Pippel M."/>
            <person name="Winkler S."/>
            <person name="Tracey A."/>
            <person name="Wood J."/>
            <person name="Formenti G."/>
            <person name="Howe K."/>
            <person name="Fedrigo O."/>
            <person name="Jarvis E.D."/>
        </authorList>
    </citation>
    <scope>NUCLEOTIDE SEQUENCE [LARGE SCALE GENOMIC DNA]</scope>
</reference>
<dbReference type="PANTHER" id="PTHR22538">
    <property type="entry name" value="CILIA- AND FLAGELLA-ASSOCIATED PROTEIN 74"/>
    <property type="match status" value="1"/>
</dbReference>
<proteinExistence type="predicted"/>
<evidence type="ECO:0000313" key="5">
    <source>
        <dbReference type="Proteomes" id="UP001501920"/>
    </source>
</evidence>
<dbReference type="Pfam" id="PF24771">
    <property type="entry name" value="Ig_CFAP74_1st"/>
    <property type="match status" value="1"/>
</dbReference>
<sequence>MFSFSKCFQGTTDEDIPLKAAHLRSTKTGLERSLASKAGKKSAGGKELKGPSFVSKPEIVLFKDFDVGKTYKKKVVLTNVSHATNYCRLLGVSQNLMDFIAVSFEPPGPMSAGMACELKAVFKPVLNENLEGEVQFQSATGPFSVIIKCTRKKCEMVVDRSLIDFGTHVVGQTISRVITLTNRGALGTRYALAALSTNCLQLHHLSKNSSSVQASPTKGCKSNRPKQRHISLFLPVHEGEVGPFATVKLPIVFTPTIPGETKLDIQITFSQSDCEMVRTRGVAESVPVWVTKPSMDLRICMYDRLYQDSIEVQTSTALKVTFEVCKELKNHMKILPKTGFIQAKSSFHAQLKFLPRRSLPVDAKSLFDQDTGVLEVPLFIQVADQVRPVPFTVHAVVTTSDLEFDRAEVDFGHCSVFESVRTSIRLTNYSLLPQDFGFVGIPKFINVQPNDGFGTLLPLQTLEIDLIFSASKAGEYNFKLNCKSGINRDFMLSCRAIGVRPLLELSGSVVQFGGTAVGDNSTAVLYVLNSHTSCNEYTHAVPREGKGPIPPVGPRLFAFATPENSEITVTPATGRVMPGQRCLVQVTFSPSLSDDDIRAEAVRLVCHSEELRVQEFQKANAEASCSTEPKTVATKNMIIMFFVSASSNEYAAGKASLLRSFKERYSRYVIPCFVSNGDITQPESEDPYNTLYLELHCPAVRPALVVISDSGETTFYLLGFAAPGQKVLKKVTIQNISSECVKLKSSVLDLYGPFSVLNAMREVRPGDTHTLRLAFVPALAKKMLEVSCSNMALEFTLCGEGLAPLVTCSLEGGVMNFGYVLEKESATQVFTLQNSSPLPVQFSVLLDSLCPSKHSDNRLLPAFLSAHSIPHTTLGTQNYSGQSVFTVSPIGGIIGPGKSQDITVTFQPDHESLHYRDILRVQLMNKVRMTC</sequence>
<dbReference type="GeneTree" id="ENSGT00900000141054"/>
<dbReference type="Ensembl" id="ENSPNAT00000006223.2">
    <property type="protein sequence ID" value="ENSPNAP00000004900.2"/>
    <property type="gene ID" value="ENSPNAG00000011256.2"/>
</dbReference>
<dbReference type="SUPFAM" id="SSF49354">
    <property type="entry name" value="PapD-like"/>
    <property type="match status" value="1"/>
</dbReference>
<protein>
    <recommendedName>
        <fullName evidence="6">Abnormal spindle-like microcephaly-associated protein ASH domain-containing protein</fullName>
    </recommendedName>
</protein>
<evidence type="ECO:0000313" key="4">
    <source>
        <dbReference type="Ensembl" id="ENSPNAP00000004900.2"/>
    </source>
</evidence>
<dbReference type="InterPro" id="IPR013783">
    <property type="entry name" value="Ig-like_fold"/>
</dbReference>
<dbReference type="Gene3D" id="2.60.40.10">
    <property type="entry name" value="Immunoglobulins"/>
    <property type="match status" value="4"/>
</dbReference>
<feature type="domain" description="CFAP74 fourth Ig-like" evidence="3">
    <location>
        <begin position="404"/>
        <end position="498"/>
    </location>
</feature>
<evidence type="ECO:0000259" key="1">
    <source>
        <dbReference type="Pfam" id="PF24770"/>
    </source>
</evidence>
<reference evidence="4" key="2">
    <citation type="submission" date="2025-08" db="UniProtKB">
        <authorList>
            <consortium name="Ensembl"/>
        </authorList>
    </citation>
    <scope>IDENTIFICATION</scope>
</reference>
<evidence type="ECO:0000259" key="2">
    <source>
        <dbReference type="Pfam" id="PF24778"/>
    </source>
</evidence>
<dbReference type="Pfam" id="PF24778">
    <property type="entry name" value="Ig-CFAP74_3rd"/>
    <property type="match status" value="1"/>
</dbReference>
<dbReference type="Proteomes" id="UP001501920">
    <property type="component" value="Chromosome 29"/>
</dbReference>
<dbReference type="InterPro" id="IPR056306">
    <property type="entry name" value="Ig-CFAP74_2nd"/>
</dbReference>
<name>A0A3B4C1Q5_PYGNA</name>
<accession>A0A3B4C1Q5</accession>
<dbReference type="PANTHER" id="PTHR22538:SF0">
    <property type="entry name" value="CILIA- AND FLAGELLA-ASSOCIATED PROTEIN 74"/>
    <property type="match status" value="1"/>
</dbReference>
<dbReference type="InterPro" id="IPR056310">
    <property type="entry name" value="Ig-CFAP74_4th"/>
</dbReference>
<feature type="domain" description="CFAP74 second Ig-like" evidence="1">
    <location>
        <begin position="158"/>
        <end position="212"/>
    </location>
</feature>
<dbReference type="OMA" id="ENTMWHI"/>
<organism evidence="4 5">
    <name type="scientific">Pygocentrus nattereri</name>
    <name type="common">Red-bellied piranha</name>
    <dbReference type="NCBI Taxonomy" id="42514"/>
    <lineage>
        <taxon>Eukaryota</taxon>
        <taxon>Metazoa</taxon>
        <taxon>Chordata</taxon>
        <taxon>Craniata</taxon>
        <taxon>Vertebrata</taxon>
        <taxon>Euteleostomi</taxon>
        <taxon>Actinopterygii</taxon>
        <taxon>Neopterygii</taxon>
        <taxon>Teleostei</taxon>
        <taxon>Ostariophysi</taxon>
        <taxon>Characiformes</taxon>
        <taxon>Characoidei</taxon>
        <taxon>Pygocentrus</taxon>
    </lineage>
</organism>
<dbReference type="InterPro" id="IPR008962">
    <property type="entry name" value="PapD-like_sf"/>
</dbReference>
<feature type="domain" description="CFAP74 third Ig-like" evidence="2">
    <location>
        <begin position="288"/>
        <end position="398"/>
    </location>
</feature>
<reference evidence="4" key="3">
    <citation type="submission" date="2025-09" db="UniProtKB">
        <authorList>
            <consortium name="Ensembl"/>
        </authorList>
    </citation>
    <scope>IDENTIFICATION</scope>
</reference>
<dbReference type="Pfam" id="PF24798">
    <property type="entry name" value="Ig-CFAP74_4th"/>
    <property type="match status" value="1"/>
</dbReference>
<evidence type="ECO:0000259" key="3">
    <source>
        <dbReference type="Pfam" id="PF24798"/>
    </source>
</evidence>
<dbReference type="AlphaFoldDB" id="A0A3B4C1Q5"/>
<dbReference type="InterPro" id="IPR056307">
    <property type="entry name" value="Ig-CFAP74_3rd"/>
</dbReference>